<keyword evidence="1" id="KW-0479">Metal-binding</keyword>
<dbReference type="Pfam" id="PF08279">
    <property type="entry name" value="HTH_11"/>
    <property type="match status" value="1"/>
</dbReference>
<evidence type="ECO:0000259" key="3">
    <source>
        <dbReference type="Pfam" id="PF08279"/>
    </source>
</evidence>
<dbReference type="EMBL" id="JQCD01000021">
    <property type="protein sequence ID" value="KRN77385.1"/>
    <property type="molecule type" value="Genomic_DNA"/>
</dbReference>
<dbReference type="STRING" id="1620.IV67_GL001743"/>
<dbReference type="SUPFAM" id="SSF46785">
    <property type="entry name" value="Winged helix' DNA-binding domain"/>
    <property type="match status" value="1"/>
</dbReference>
<dbReference type="InterPro" id="IPR035922">
    <property type="entry name" value="3H_dom_sf"/>
</dbReference>
<feature type="binding site" evidence="1">
    <location>
        <position position="141"/>
    </location>
    <ligand>
        <name>Ni(2+)</name>
        <dbReference type="ChEBI" id="CHEBI:49786"/>
    </ligand>
</feature>
<keyword evidence="1" id="KW-0533">Nickel</keyword>
<accession>A0A0R2JJC9</accession>
<keyword evidence="5" id="KW-1185">Reference proteome</keyword>
<feature type="binding site" evidence="1">
    <location>
        <position position="74"/>
    </location>
    <ligand>
        <name>Ni(2+)</name>
        <dbReference type="ChEBI" id="CHEBI:49786"/>
    </ligand>
</feature>
<dbReference type="OrthoDB" id="9792661at2"/>
<dbReference type="Proteomes" id="UP000051673">
    <property type="component" value="Unassembled WGS sequence"/>
</dbReference>
<protein>
    <submittedName>
        <fullName evidence="4">Transcriptional regulator</fullName>
    </submittedName>
</protein>
<dbReference type="RefSeq" id="WP_057786963.1">
    <property type="nucleotide sequence ID" value="NZ_JQCD01000021.1"/>
</dbReference>
<dbReference type="InterPro" id="IPR026043">
    <property type="entry name" value="NadR"/>
</dbReference>
<dbReference type="Gene3D" id="3.30.1340.20">
    <property type="entry name" value="3H domain"/>
    <property type="match status" value="1"/>
</dbReference>
<dbReference type="InterPro" id="IPR013196">
    <property type="entry name" value="HTH_11"/>
</dbReference>
<dbReference type="GO" id="GO:0046872">
    <property type="term" value="F:metal ion binding"/>
    <property type="evidence" value="ECO:0007669"/>
    <property type="project" value="UniProtKB-KW"/>
</dbReference>
<evidence type="ECO:0000256" key="1">
    <source>
        <dbReference type="PIRSR" id="PIRSR037847-1"/>
    </source>
</evidence>
<dbReference type="PATRIC" id="fig|1620.3.peg.1779"/>
<dbReference type="SUPFAM" id="SSF75500">
    <property type="entry name" value="Putative transcriptional regulator TM1602, C-terminal domain"/>
    <property type="match status" value="1"/>
</dbReference>
<organism evidence="4 5">
    <name type="scientific">Weissella minor</name>
    <dbReference type="NCBI Taxonomy" id="1620"/>
    <lineage>
        <taxon>Bacteria</taxon>
        <taxon>Bacillati</taxon>
        <taxon>Bacillota</taxon>
        <taxon>Bacilli</taxon>
        <taxon>Lactobacillales</taxon>
        <taxon>Lactobacillaceae</taxon>
        <taxon>Weissella</taxon>
    </lineage>
</organism>
<feature type="domain" description="3H" evidence="2">
    <location>
        <begin position="70"/>
        <end position="166"/>
    </location>
</feature>
<dbReference type="PANTHER" id="PTHR40068:SF1">
    <property type="entry name" value="TRANSCRIPTION REPRESSOR NIAR-RELATED"/>
    <property type="match status" value="1"/>
</dbReference>
<name>A0A0R2JJC9_9LACO</name>
<dbReference type="AlphaFoldDB" id="A0A0R2JJC9"/>
<dbReference type="InterPro" id="IPR036388">
    <property type="entry name" value="WH-like_DNA-bd_sf"/>
</dbReference>
<dbReference type="PIRSF" id="PIRSF037847">
    <property type="entry name" value="NiaR"/>
    <property type="match status" value="1"/>
</dbReference>
<gene>
    <name evidence="4" type="ORF">IV67_GL001743</name>
</gene>
<reference evidence="4 5" key="1">
    <citation type="journal article" date="2015" name="Genome Announc.">
        <title>Expanding the biotechnology potential of lactobacilli through comparative genomics of 213 strains and associated genera.</title>
        <authorList>
            <person name="Sun Z."/>
            <person name="Harris H.M."/>
            <person name="McCann A."/>
            <person name="Guo C."/>
            <person name="Argimon S."/>
            <person name="Zhang W."/>
            <person name="Yang X."/>
            <person name="Jeffery I.B."/>
            <person name="Cooney J.C."/>
            <person name="Kagawa T.F."/>
            <person name="Liu W."/>
            <person name="Song Y."/>
            <person name="Salvetti E."/>
            <person name="Wrobel A."/>
            <person name="Rasinkangas P."/>
            <person name="Parkhill J."/>
            <person name="Rea M.C."/>
            <person name="O'Sullivan O."/>
            <person name="Ritari J."/>
            <person name="Douillard F.P."/>
            <person name="Paul Ross R."/>
            <person name="Yang R."/>
            <person name="Briner A.E."/>
            <person name="Felis G.E."/>
            <person name="de Vos W.M."/>
            <person name="Barrangou R."/>
            <person name="Klaenhammer T.R."/>
            <person name="Caufield P.W."/>
            <person name="Cui Y."/>
            <person name="Zhang H."/>
            <person name="O'Toole P.W."/>
        </authorList>
    </citation>
    <scope>NUCLEOTIDE SEQUENCE [LARGE SCALE GENOMIC DNA]</scope>
    <source>
        <strain evidence="4 5">DSM 20014</strain>
    </source>
</reference>
<feature type="binding site" evidence="1">
    <location>
        <position position="82"/>
    </location>
    <ligand>
        <name>Ni(2+)</name>
        <dbReference type="ChEBI" id="CHEBI:49786"/>
    </ligand>
</feature>
<evidence type="ECO:0000313" key="5">
    <source>
        <dbReference type="Proteomes" id="UP000051673"/>
    </source>
</evidence>
<evidence type="ECO:0000259" key="2">
    <source>
        <dbReference type="Pfam" id="PF02829"/>
    </source>
</evidence>
<dbReference type="PANTHER" id="PTHR40068">
    <property type="entry name" value="TRANSCRIPTION REPRESSOR NIAR-RELATED"/>
    <property type="match status" value="1"/>
</dbReference>
<feature type="binding site" evidence="1">
    <location>
        <position position="143"/>
    </location>
    <ligand>
        <name>Ni(2+)</name>
        <dbReference type="ChEBI" id="CHEBI:49786"/>
    </ligand>
</feature>
<comment type="caution">
    <text evidence="4">The sequence shown here is derived from an EMBL/GenBank/DDBJ whole genome shotgun (WGS) entry which is preliminary data.</text>
</comment>
<proteinExistence type="predicted"/>
<evidence type="ECO:0000313" key="4">
    <source>
        <dbReference type="EMBL" id="KRN77385.1"/>
    </source>
</evidence>
<feature type="domain" description="Helix-turn-helix type 11" evidence="3">
    <location>
        <begin position="7"/>
        <end position="59"/>
    </location>
</feature>
<dbReference type="Gene3D" id="1.10.10.10">
    <property type="entry name" value="Winged helix-like DNA-binding domain superfamily/Winged helix DNA-binding domain"/>
    <property type="match status" value="1"/>
</dbReference>
<dbReference type="Pfam" id="PF02829">
    <property type="entry name" value="3H"/>
    <property type="match status" value="1"/>
</dbReference>
<dbReference type="InterPro" id="IPR004173">
    <property type="entry name" value="3H_domain"/>
</dbReference>
<sequence length="169" mass="19168">MQGIERQQIIKEKLLNAETTISANQFAKLFEVSRQTIVGDIALLRATGEKIDSTPQGYRYQQTRALSQIVVVQHTADQMALELNTLIDVGVSIEDVQVEHPIYGLLKGALSLHTKSDVQHFIDKYHEIQSELLSSLTNGLHMHLLTYDEPDQLEMARQKLDELGMLYHN</sequence>
<dbReference type="InterPro" id="IPR036390">
    <property type="entry name" value="WH_DNA-bd_sf"/>
</dbReference>